<name>A0A1Q9HEJ6_9VIBR</name>
<sequence>MQFYFKLALGTLIMASQFASALELSGQVNLEHRQFLSQGTQGQGQGQTSVVLQPELYWQGEDGSSSFTLVPFYRYDSLDQERSHADLHEALWLKYWDDYELRIGVGKVFWGVTESAHLVDVVNQTDAVESVDGEQKLGQPMLHLALIKPWGTLDSILLPYFRQRTFAGLDGRLRPPLPIVSDAMYESSRKQAHLDYAFRYSVMLDDWDIGVSYFNGTNRDPYYRVASHSNQLVLVPFYAQSSQLGVDLQGIVGDWLWKLEAIYRDSFDHHTASVAGFEYTHIGVFGSVLDVGYIAEYLYDSRGNNAQSVGQNDLFIGSRFVLNDEAGTEVLVGLTQDLDHRDVYNGKLEASSRLTNHLKWRLNAWWFENQTPTDLLYFARRDDFVELSIEYYF</sequence>
<dbReference type="EMBL" id="MJMJ01000023">
    <property type="protein sequence ID" value="OLQ88153.1"/>
    <property type="molecule type" value="Genomic_DNA"/>
</dbReference>
<comment type="caution">
    <text evidence="2">The sequence shown here is derived from an EMBL/GenBank/DDBJ whole genome shotgun (WGS) entry which is preliminary data.</text>
</comment>
<evidence type="ECO:0000256" key="1">
    <source>
        <dbReference type="SAM" id="SignalP"/>
    </source>
</evidence>
<organism evidence="2 3">
    <name type="scientific">Vibrio panuliri</name>
    <dbReference type="NCBI Taxonomy" id="1381081"/>
    <lineage>
        <taxon>Bacteria</taxon>
        <taxon>Pseudomonadati</taxon>
        <taxon>Pseudomonadota</taxon>
        <taxon>Gammaproteobacteria</taxon>
        <taxon>Vibrionales</taxon>
        <taxon>Vibrionaceae</taxon>
        <taxon>Vibrio</taxon>
    </lineage>
</organism>
<gene>
    <name evidence="2" type="ORF">BIY22_08285</name>
</gene>
<dbReference type="AlphaFoldDB" id="A0A1Q9HEJ6"/>
<dbReference type="STRING" id="1381081.BIY22_08285"/>
<evidence type="ECO:0000313" key="2">
    <source>
        <dbReference type="EMBL" id="OLQ88153.1"/>
    </source>
</evidence>
<evidence type="ECO:0000313" key="3">
    <source>
        <dbReference type="Proteomes" id="UP000186313"/>
    </source>
</evidence>
<reference evidence="2 3" key="1">
    <citation type="submission" date="2016-09" db="EMBL/GenBank/DDBJ databases">
        <title>Genomic Taxonomy of the Vibrionaceae.</title>
        <authorList>
            <person name="Gonzalez-Castillo A."/>
            <person name="Gomez-Gil B."/>
            <person name="Enciso-Ibarra K."/>
        </authorList>
    </citation>
    <scope>NUCLEOTIDE SEQUENCE [LARGE SCALE GENOMIC DNA]</scope>
    <source>
        <strain evidence="2 3">CAIM 703</strain>
    </source>
</reference>
<accession>A0A1Q9HEJ6</accession>
<feature type="chain" id="PRO_5013226254" description="Porin" evidence="1">
    <location>
        <begin position="22"/>
        <end position="393"/>
    </location>
</feature>
<evidence type="ECO:0008006" key="4">
    <source>
        <dbReference type="Google" id="ProtNLM"/>
    </source>
</evidence>
<dbReference type="Proteomes" id="UP000186313">
    <property type="component" value="Unassembled WGS sequence"/>
</dbReference>
<protein>
    <recommendedName>
        <fullName evidence="4">Porin</fullName>
    </recommendedName>
</protein>
<keyword evidence="1" id="KW-0732">Signal</keyword>
<feature type="signal peptide" evidence="1">
    <location>
        <begin position="1"/>
        <end position="21"/>
    </location>
</feature>
<proteinExistence type="predicted"/>